<dbReference type="AlphaFoldDB" id="A0A1F6CMA9"/>
<name>A0A1F6CMA9_9BACT</name>
<gene>
    <name evidence="9" type="ORF">A2763_04740</name>
</gene>
<keyword evidence="2" id="KW-1003">Cell membrane</keyword>
<feature type="transmembrane region" description="Helical" evidence="6">
    <location>
        <begin position="446"/>
        <end position="465"/>
    </location>
</feature>
<keyword evidence="4 6" id="KW-1133">Transmembrane helix</keyword>
<feature type="transmembrane region" description="Helical" evidence="6">
    <location>
        <begin position="275"/>
        <end position="298"/>
    </location>
</feature>
<dbReference type="STRING" id="1798482.A2763_04740"/>
<evidence type="ECO:0000256" key="2">
    <source>
        <dbReference type="ARBA" id="ARBA00022475"/>
    </source>
</evidence>
<comment type="caution">
    <text evidence="9">The sequence shown here is derived from an EMBL/GenBank/DDBJ whole genome shotgun (WGS) entry which is preliminary data.</text>
</comment>
<reference evidence="9 10" key="1">
    <citation type="journal article" date="2016" name="Nat. Commun.">
        <title>Thousands of microbial genomes shed light on interconnected biogeochemical processes in an aquifer system.</title>
        <authorList>
            <person name="Anantharaman K."/>
            <person name="Brown C.T."/>
            <person name="Hug L.A."/>
            <person name="Sharon I."/>
            <person name="Castelle C.J."/>
            <person name="Probst A.J."/>
            <person name="Thomas B.C."/>
            <person name="Singh A."/>
            <person name="Wilkins M.J."/>
            <person name="Karaoz U."/>
            <person name="Brodie E.L."/>
            <person name="Williams K.H."/>
            <person name="Hubbard S.S."/>
            <person name="Banfield J.F."/>
        </authorList>
    </citation>
    <scope>NUCLEOTIDE SEQUENCE [LARGE SCALE GENOMIC DNA]</scope>
</reference>
<dbReference type="PANTHER" id="PTHR30619">
    <property type="entry name" value="DNA INTERNALIZATION/COMPETENCE PROTEIN COMEC/REC2"/>
    <property type="match status" value="1"/>
</dbReference>
<sequence length="500" mass="52910">MAAQILWALVTGFLVGVFVRSFIPLGWAVVGFAILLAAALLALSFVDTKRRSGAIVLAVALCACGIGAVRMSAATQSGDPVLSARVGTTVTLVGVVADEPDVREASVRVHIKARELLVGTTSVAIRAGMLATLPVQAAVAYGDSVRIRGKLGLPEAFDTTLGRQFNYPMFLAKDGILYTLSFAEIESVGENSANPLKAAAIATKQTFLRGLHVVLPEPEAGLAAGITVGDKRSIGKDLSDTFIRTSLIHVVVLSGYNITLVINMLRNMLLFLPRAIQYGGIALAVVFIVLMTGGAPSATRAGAMALIAVFARASARTFIAVRILAVVASAMVMWNPMYLVFDPGFQLSALATLGLVLFTEPIAAQLTKIPEKFGLREIFSSTLGTQLMVLPLLLYQNGIFSLVALPANLLALVAVPYAMFASFIAAIAGIIAGPFGVLLAAPALALLWYILVVAQFFASLPFASVSIPAFSAWWMVAAYALIFSGYFYYQKKVVETNRTA</sequence>
<evidence type="ECO:0000313" key="9">
    <source>
        <dbReference type="EMBL" id="OGG50255.1"/>
    </source>
</evidence>
<keyword evidence="5 6" id="KW-0472">Membrane</keyword>
<keyword evidence="3 6" id="KW-0812">Transmembrane</keyword>
<feature type="transmembrane region" description="Helical" evidence="6">
    <location>
        <begin position="417"/>
        <end position="439"/>
    </location>
</feature>
<dbReference type="PANTHER" id="PTHR30619:SF1">
    <property type="entry name" value="RECOMBINATION PROTEIN 2"/>
    <property type="match status" value="1"/>
</dbReference>
<evidence type="ECO:0000256" key="6">
    <source>
        <dbReference type="SAM" id="Phobius"/>
    </source>
</evidence>
<feature type="transmembrane region" description="Helical" evidence="6">
    <location>
        <begin position="471"/>
        <end position="489"/>
    </location>
</feature>
<feature type="transmembrane region" description="Helical" evidence="6">
    <location>
        <begin position="347"/>
        <end position="366"/>
    </location>
</feature>
<evidence type="ECO:0000259" key="7">
    <source>
        <dbReference type="Pfam" id="PF03772"/>
    </source>
</evidence>
<feature type="transmembrane region" description="Helical" evidence="6">
    <location>
        <begin position="241"/>
        <end position="263"/>
    </location>
</feature>
<feature type="transmembrane region" description="Helical" evidence="6">
    <location>
        <begin position="319"/>
        <end position="341"/>
    </location>
</feature>
<feature type="transmembrane region" description="Helical" evidence="6">
    <location>
        <begin position="123"/>
        <end position="141"/>
    </location>
</feature>
<feature type="transmembrane region" description="Helical" evidence="6">
    <location>
        <begin position="53"/>
        <end position="73"/>
    </location>
</feature>
<evidence type="ECO:0000256" key="4">
    <source>
        <dbReference type="ARBA" id="ARBA00022989"/>
    </source>
</evidence>
<organism evidence="9 10">
    <name type="scientific">Candidatus Kaiserbacteria bacterium RIFCSPHIGHO2_01_FULL_54_36</name>
    <dbReference type="NCBI Taxonomy" id="1798482"/>
    <lineage>
        <taxon>Bacteria</taxon>
        <taxon>Candidatus Kaiseribacteriota</taxon>
    </lineage>
</organism>
<feature type="domain" description="DUF4131" evidence="8">
    <location>
        <begin position="23"/>
        <end position="186"/>
    </location>
</feature>
<evidence type="ECO:0008006" key="11">
    <source>
        <dbReference type="Google" id="ProtNLM"/>
    </source>
</evidence>
<proteinExistence type="predicted"/>
<protein>
    <recommendedName>
        <fullName evidence="11">ComEC/Rec2-related protein domain-containing protein</fullName>
    </recommendedName>
</protein>
<accession>A0A1F6CMA9</accession>
<feature type="transmembrane region" description="Helical" evidence="6">
    <location>
        <begin position="29"/>
        <end position="46"/>
    </location>
</feature>
<comment type="subcellular location">
    <subcellularLocation>
        <location evidence="1">Cell membrane</location>
        <topology evidence="1">Multi-pass membrane protein</topology>
    </subcellularLocation>
</comment>
<evidence type="ECO:0000256" key="1">
    <source>
        <dbReference type="ARBA" id="ARBA00004651"/>
    </source>
</evidence>
<dbReference type="InterPro" id="IPR052159">
    <property type="entry name" value="Competence_DNA_uptake"/>
</dbReference>
<dbReference type="NCBIfam" id="TIGR00360">
    <property type="entry name" value="ComEC_N-term"/>
    <property type="match status" value="1"/>
</dbReference>
<dbReference type="Proteomes" id="UP000178370">
    <property type="component" value="Unassembled WGS sequence"/>
</dbReference>
<dbReference type="Pfam" id="PF03772">
    <property type="entry name" value="Competence"/>
    <property type="match status" value="1"/>
</dbReference>
<dbReference type="Pfam" id="PF13567">
    <property type="entry name" value="DUF4131"/>
    <property type="match status" value="1"/>
</dbReference>
<feature type="transmembrane region" description="Helical" evidence="6">
    <location>
        <begin position="5"/>
        <end position="23"/>
    </location>
</feature>
<dbReference type="InterPro" id="IPR025405">
    <property type="entry name" value="DUF4131"/>
</dbReference>
<feature type="domain" description="ComEC/Rec2-related protein" evidence="7">
    <location>
        <begin position="227"/>
        <end position="491"/>
    </location>
</feature>
<dbReference type="EMBL" id="MFKV01000016">
    <property type="protein sequence ID" value="OGG50255.1"/>
    <property type="molecule type" value="Genomic_DNA"/>
</dbReference>
<evidence type="ECO:0000259" key="8">
    <source>
        <dbReference type="Pfam" id="PF13567"/>
    </source>
</evidence>
<dbReference type="InterPro" id="IPR004477">
    <property type="entry name" value="ComEC_N"/>
</dbReference>
<evidence type="ECO:0000256" key="5">
    <source>
        <dbReference type="ARBA" id="ARBA00023136"/>
    </source>
</evidence>
<evidence type="ECO:0000313" key="10">
    <source>
        <dbReference type="Proteomes" id="UP000178370"/>
    </source>
</evidence>
<evidence type="ECO:0000256" key="3">
    <source>
        <dbReference type="ARBA" id="ARBA00022692"/>
    </source>
</evidence>
<dbReference type="GO" id="GO:0005886">
    <property type="term" value="C:plasma membrane"/>
    <property type="evidence" value="ECO:0007669"/>
    <property type="project" value="UniProtKB-SubCell"/>
</dbReference>